<evidence type="ECO:0000313" key="6">
    <source>
        <dbReference type="Proteomes" id="UP000184604"/>
    </source>
</evidence>
<dbReference type="InterPro" id="IPR051081">
    <property type="entry name" value="HTH_MetalResp_TranReg"/>
</dbReference>
<dbReference type="Gene3D" id="1.10.10.10">
    <property type="entry name" value="Winged helix-like DNA-binding domain superfamily/Winged helix DNA-binding domain"/>
    <property type="match status" value="1"/>
</dbReference>
<dbReference type="PROSITE" id="PS50987">
    <property type="entry name" value="HTH_ARSR_2"/>
    <property type="match status" value="1"/>
</dbReference>
<reference evidence="5 6" key="1">
    <citation type="submission" date="2016-12" db="EMBL/GenBank/DDBJ databases">
        <title>Complete genome sequence of Clostridium kluyveri JZZ isolated from the pit mud of a Chinese flavor liquor-making factory.</title>
        <authorList>
            <person name="Wang Y."/>
        </authorList>
    </citation>
    <scope>NUCLEOTIDE SEQUENCE [LARGE SCALE GENOMIC DNA]</scope>
    <source>
        <strain evidence="5 6">JZZ</strain>
    </source>
</reference>
<dbReference type="GO" id="GO:0003677">
    <property type="term" value="F:DNA binding"/>
    <property type="evidence" value="ECO:0007669"/>
    <property type="project" value="UniProtKB-KW"/>
</dbReference>
<evidence type="ECO:0000313" key="5">
    <source>
        <dbReference type="EMBL" id="APM38945.1"/>
    </source>
</evidence>
<evidence type="ECO:0000256" key="1">
    <source>
        <dbReference type="ARBA" id="ARBA00023015"/>
    </source>
</evidence>
<keyword evidence="1" id="KW-0805">Transcription regulation</keyword>
<protein>
    <submittedName>
        <fullName evidence="5">Transcriptional regulator</fullName>
    </submittedName>
</protein>
<dbReference type="Proteomes" id="UP000184604">
    <property type="component" value="Chromosome"/>
</dbReference>
<name>A0A1L5F7G3_CLOKL</name>
<dbReference type="NCBIfam" id="NF033788">
    <property type="entry name" value="HTH_metalloreg"/>
    <property type="match status" value="1"/>
</dbReference>
<feature type="domain" description="HTH arsR-type" evidence="4">
    <location>
        <begin position="1"/>
        <end position="94"/>
    </location>
</feature>
<dbReference type="InterPro" id="IPR001845">
    <property type="entry name" value="HTH_ArsR_DNA-bd_dom"/>
</dbReference>
<dbReference type="PROSITE" id="PS00846">
    <property type="entry name" value="HTH_ARSR_1"/>
    <property type="match status" value="1"/>
</dbReference>
<proteinExistence type="predicted"/>
<dbReference type="Pfam" id="PF01022">
    <property type="entry name" value="HTH_5"/>
    <property type="match status" value="1"/>
</dbReference>
<evidence type="ECO:0000256" key="2">
    <source>
        <dbReference type="ARBA" id="ARBA00023125"/>
    </source>
</evidence>
<dbReference type="SUPFAM" id="SSF46785">
    <property type="entry name" value="Winged helix' DNA-binding domain"/>
    <property type="match status" value="1"/>
</dbReference>
<dbReference type="InterPro" id="IPR036388">
    <property type="entry name" value="WH-like_DNA-bd_sf"/>
</dbReference>
<dbReference type="PANTHER" id="PTHR33154:SF18">
    <property type="entry name" value="ARSENICAL RESISTANCE OPERON REPRESSOR"/>
    <property type="match status" value="1"/>
</dbReference>
<dbReference type="OrthoDB" id="9798835at2"/>
<dbReference type="AlphaFoldDB" id="A0A1L5F7G3"/>
<dbReference type="InterPro" id="IPR011991">
    <property type="entry name" value="ArsR-like_HTH"/>
</dbReference>
<dbReference type="CDD" id="cd00090">
    <property type="entry name" value="HTH_ARSR"/>
    <property type="match status" value="1"/>
</dbReference>
<dbReference type="PRINTS" id="PR00778">
    <property type="entry name" value="HTHARSR"/>
</dbReference>
<dbReference type="InterPro" id="IPR036390">
    <property type="entry name" value="WH_DNA-bd_sf"/>
</dbReference>
<dbReference type="EMBL" id="CP018335">
    <property type="protein sequence ID" value="APM38945.1"/>
    <property type="molecule type" value="Genomic_DNA"/>
</dbReference>
<gene>
    <name evidence="5" type="ORF">BS101_09415</name>
</gene>
<dbReference type="RefSeq" id="WP_073538589.1">
    <property type="nucleotide sequence ID" value="NZ_CP018335.1"/>
</dbReference>
<evidence type="ECO:0000256" key="3">
    <source>
        <dbReference type="ARBA" id="ARBA00023163"/>
    </source>
</evidence>
<dbReference type="PANTHER" id="PTHR33154">
    <property type="entry name" value="TRANSCRIPTIONAL REGULATOR, ARSR FAMILY"/>
    <property type="match status" value="1"/>
</dbReference>
<keyword evidence="3" id="KW-0804">Transcription</keyword>
<dbReference type="GO" id="GO:0003700">
    <property type="term" value="F:DNA-binding transcription factor activity"/>
    <property type="evidence" value="ECO:0007669"/>
    <property type="project" value="InterPro"/>
</dbReference>
<organism evidence="5 6">
    <name type="scientific">Clostridium kluyveri</name>
    <dbReference type="NCBI Taxonomy" id="1534"/>
    <lineage>
        <taxon>Bacteria</taxon>
        <taxon>Bacillati</taxon>
        <taxon>Bacillota</taxon>
        <taxon>Clostridia</taxon>
        <taxon>Eubacteriales</taxon>
        <taxon>Clostridiaceae</taxon>
        <taxon>Clostridium</taxon>
    </lineage>
</organism>
<sequence length="115" mass="13406">MKHNYAEYVPIFKALADETRLKIVDMLSCGEMCACDILEFFNITQPTLSYHMKILTDCNIVNARKEGSWMKYSLNLLKFETFEKFVNDISKNTDDCICKNYCKNIKKCSDDSECK</sequence>
<evidence type="ECO:0000259" key="4">
    <source>
        <dbReference type="PROSITE" id="PS50987"/>
    </source>
</evidence>
<dbReference type="SMART" id="SM00418">
    <property type="entry name" value="HTH_ARSR"/>
    <property type="match status" value="1"/>
</dbReference>
<keyword evidence="2" id="KW-0238">DNA-binding</keyword>
<accession>A0A1L5F7G3</accession>
<dbReference type="InterPro" id="IPR018334">
    <property type="entry name" value="ArsR_HTH"/>
</dbReference>